<name>A0A9P0CGX7_9CUCU</name>
<sequence length="335" mass="38761">MDVSAWSSICMSPVNPARARKRIKQPLKWKRNVAKRLKYSAKSLPTFPECGHKSKAFMCATLKMKDLFKFHKKFHENLTKTSQDNFILKYMSLVPIKRRRHKNGNGGGKREMQTKFTIRGSDYRCVPVCQKTFLNVLHVTRARVSYIAKQFATNGNNACEKRGGDRKAKLFYDKKQAVIKFICSLQCVESHYCRGKSVRKYLSSNLSTNKFFSIYNSQAADEVKRSKSAHNQVLISGEKFYRSEYGIFRTLTKKAFNIRNINPDRIHPDNLSNVSREKLKDVKKLLATHYGQGWRDDPSLNYYNEVLARGAYPTVPCEEEEFCEPGQEEEVPLRV</sequence>
<evidence type="ECO:0000313" key="1">
    <source>
        <dbReference type="EMBL" id="CAH1099090.1"/>
    </source>
</evidence>
<dbReference type="EMBL" id="OV651813">
    <property type="protein sequence ID" value="CAH1099090.1"/>
    <property type="molecule type" value="Genomic_DNA"/>
</dbReference>
<protein>
    <submittedName>
        <fullName evidence="1">Uncharacterized protein</fullName>
    </submittedName>
</protein>
<dbReference type="PANTHER" id="PTHR10773">
    <property type="entry name" value="DNA-DIRECTED RNA POLYMERASES I, II, AND III SUBUNIT RPABC2"/>
    <property type="match status" value="1"/>
</dbReference>
<dbReference type="PANTHER" id="PTHR10773:SF19">
    <property type="match status" value="1"/>
</dbReference>
<gene>
    <name evidence="1" type="ORF">PSYICH_LOCUS1166</name>
</gene>
<proteinExistence type="predicted"/>
<keyword evidence="2" id="KW-1185">Reference proteome</keyword>
<evidence type="ECO:0000313" key="2">
    <source>
        <dbReference type="Proteomes" id="UP001153636"/>
    </source>
</evidence>
<dbReference type="OrthoDB" id="6782196at2759"/>
<organism evidence="1 2">
    <name type="scientific">Psylliodes chrysocephalus</name>
    <dbReference type="NCBI Taxonomy" id="3402493"/>
    <lineage>
        <taxon>Eukaryota</taxon>
        <taxon>Metazoa</taxon>
        <taxon>Ecdysozoa</taxon>
        <taxon>Arthropoda</taxon>
        <taxon>Hexapoda</taxon>
        <taxon>Insecta</taxon>
        <taxon>Pterygota</taxon>
        <taxon>Neoptera</taxon>
        <taxon>Endopterygota</taxon>
        <taxon>Coleoptera</taxon>
        <taxon>Polyphaga</taxon>
        <taxon>Cucujiformia</taxon>
        <taxon>Chrysomeloidea</taxon>
        <taxon>Chrysomelidae</taxon>
        <taxon>Galerucinae</taxon>
        <taxon>Alticini</taxon>
        <taxon>Psylliodes</taxon>
    </lineage>
</organism>
<dbReference type="AlphaFoldDB" id="A0A9P0CGX7"/>
<reference evidence="1" key="1">
    <citation type="submission" date="2022-01" db="EMBL/GenBank/DDBJ databases">
        <authorList>
            <person name="King R."/>
        </authorList>
    </citation>
    <scope>NUCLEOTIDE SEQUENCE</scope>
</reference>
<accession>A0A9P0CGX7</accession>
<dbReference type="Proteomes" id="UP001153636">
    <property type="component" value="Chromosome 1"/>
</dbReference>